<evidence type="ECO:0000256" key="2">
    <source>
        <dbReference type="ARBA" id="ARBA00022801"/>
    </source>
</evidence>
<dbReference type="PANTHER" id="PTHR48081:SF8">
    <property type="entry name" value="ALPHA_BETA HYDROLASE FOLD-3 DOMAIN-CONTAINING PROTEIN-RELATED"/>
    <property type="match status" value="1"/>
</dbReference>
<name>A0A088DJ80_MYCAV</name>
<dbReference type="PROSITE" id="PS00122">
    <property type="entry name" value="CARBOXYLESTERASE_B_1"/>
    <property type="match status" value="1"/>
</dbReference>
<dbReference type="FunFam" id="3.40.50.1820:FF:000089">
    <property type="entry name" value="Alpha/beta hydrolase"/>
    <property type="match status" value="1"/>
</dbReference>
<dbReference type="InterPro" id="IPR013094">
    <property type="entry name" value="AB_hydrolase_3"/>
</dbReference>
<sequence length="312" mass="33119">MVLDAQSETLIEAMRSTGMLPLRDLGVEGCRNMTDQQGAAIRGPQVSGVEDTVAGGPDGVPIRLYRPTGPPGTLPLVLFFHGGGWVMGGIGSHDATCRHLADDVGCLVASVGYRLAPENPFPAAIDDAWAATCWLIDHAGEFGGDPRRVAVAGDSAGGNLAAVVARLARDQGRALSFQLLIYPVVDRRLDRPSMVENAEGYLLERADVEWFWALYDPDGMAATDGRATLTAAGALEGLAPALVITAEHDPLRDEGEEYGKRLRDAGVPVTVRRYPRVFHGFFGMRGILDAATAAAEEAASALRSVFADAPQR</sequence>
<dbReference type="InterPro" id="IPR033140">
    <property type="entry name" value="Lipase_GDXG_put_SER_AS"/>
</dbReference>
<protein>
    <submittedName>
        <fullName evidence="5">Esterase/lipase</fullName>
    </submittedName>
</protein>
<dbReference type="AlphaFoldDB" id="A0A088DJ80"/>
<dbReference type="InterPro" id="IPR029058">
    <property type="entry name" value="AB_hydrolase_fold"/>
</dbReference>
<dbReference type="InterPro" id="IPR050300">
    <property type="entry name" value="GDXG_lipolytic_enzyme"/>
</dbReference>
<feature type="domain" description="Alpha/beta hydrolase fold-3" evidence="4">
    <location>
        <begin position="77"/>
        <end position="282"/>
    </location>
</feature>
<dbReference type="InterPro" id="IPR019826">
    <property type="entry name" value="Carboxylesterase_B_AS"/>
</dbReference>
<dbReference type="Pfam" id="PF07859">
    <property type="entry name" value="Abhydrolase_3"/>
    <property type="match status" value="1"/>
</dbReference>
<reference evidence="5" key="1">
    <citation type="journal article" date="2014" name="FEBS Lett.">
        <title>Identification and comparative analysis of a genomic island in Mycobacterium avium subsp. hominissuis.</title>
        <authorList>
            <person name="Lahiri A."/>
            <person name="Sanchini A."/>
            <person name="Semmler T."/>
            <person name="Schafer H."/>
            <person name="Lewin A."/>
        </authorList>
    </citation>
    <scope>NUCLEOTIDE SEQUENCE</scope>
    <source>
        <strain evidence="5">2721</strain>
    </source>
</reference>
<dbReference type="GO" id="GO:0016787">
    <property type="term" value="F:hydrolase activity"/>
    <property type="evidence" value="ECO:0007669"/>
    <property type="project" value="UniProtKB-KW"/>
</dbReference>
<accession>A0A088DJ80</accession>
<evidence type="ECO:0000256" key="3">
    <source>
        <dbReference type="PROSITE-ProRule" id="PRU10038"/>
    </source>
</evidence>
<dbReference type="PROSITE" id="PS01174">
    <property type="entry name" value="LIPASE_GDXG_SER"/>
    <property type="match status" value="1"/>
</dbReference>
<dbReference type="RefSeq" id="WP_033725281.1">
    <property type="nucleotide sequence ID" value="NZ_FKJL01000043.1"/>
</dbReference>
<comment type="similarity">
    <text evidence="1">Belongs to the 'GDXG' lipolytic enzyme family.</text>
</comment>
<dbReference type="SUPFAM" id="SSF53474">
    <property type="entry name" value="alpha/beta-Hydrolases"/>
    <property type="match status" value="1"/>
</dbReference>
<proteinExistence type="inferred from homology"/>
<organism evidence="5">
    <name type="scientific">Mycobacterium avium subsp. hominissuis</name>
    <dbReference type="NCBI Taxonomy" id="439334"/>
    <lineage>
        <taxon>Bacteria</taxon>
        <taxon>Bacillati</taxon>
        <taxon>Actinomycetota</taxon>
        <taxon>Actinomycetes</taxon>
        <taxon>Mycobacteriales</taxon>
        <taxon>Mycobacteriaceae</taxon>
        <taxon>Mycobacterium</taxon>
        <taxon>Mycobacterium avium complex (MAC)</taxon>
    </lineage>
</organism>
<feature type="active site" evidence="3">
    <location>
        <position position="155"/>
    </location>
</feature>
<dbReference type="Gene3D" id="3.40.50.1820">
    <property type="entry name" value="alpha/beta hydrolase"/>
    <property type="match status" value="1"/>
</dbReference>
<evidence type="ECO:0000313" key="5">
    <source>
        <dbReference type="EMBL" id="AIL92351.1"/>
    </source>
</evidence>
<evidence type="ECO:0000256" key="1">
    <source>
        <dbReference type="ARBA" id="ARBA00010515"/>
    </source>
</evidence>
<dbReference type="PANTHER" id="PTHR48081">
    <property type="entry name" value="AB HYDROLASE SUPERFAMILY PROTEIN C4A8.06C"/>
    <property type="match status" value="1"/>
</dbReference>
<dbReference type="EMBL" id="KM105871">
    <property type="protein sequence ID" value="AIL92351.1"/>
    <property type="molecule type" value="Genomic_DNA"/>
</dbReference>
<evidence type="ECO:0000259" key="4">
    <source>
        <dbReference type="Pfam" id="PF07859"/>
    </source>
</evidence>
<keyword evidence="2" id="KW-0378">Hydrolase</keyword>